<dbReference type="Proteomes" id="UP000232688">
    <property type="component" value="Unassembled WGS sequence"/>
</dbReference>
<accession>A0A2I1FQK4</accession>
<dbReference type="VEuPathDB" id="FungiDB:RhiirFUN_018141"/>
<protein>
    <submittedName>
        <fullName evidence="1">Uncharacterized protein</fullName>
    </submittedName>
</protein>
<sequence length="147" mass="17214">RSKSSGSREESLPNLPTFHTVDPVQEISINASAQKKAVNEIQIAEKKLTEFEQIYNITTDFQFRLDTYKKIGDLRDEIRSNKERIIKLKRNASYSQKCREKKRKILNKNQEVIQYDKPGHPSLLFEHPNLHDHIHDLIKFGAADEKR</sequence>
<name>A0A2I1FQK4_9GLOM</name>
<dbReference type="VEuPathDB" id="FungiDB:RhiirA1_484658"/>
<proteinExistence type="predicted"/>
<dbReference type="OrthoDB" id="2410764at2759"/>
<feature type="non-terminal residue" evidence="1">
    <location>
        <position position="1"/>
    </location>
</feature>
<dbReference type="VEuPathDB" id="FungiDB:FUN_000499"/>
<organism evidence="1 2">
    <name type="scientific">Rhizophagus irregularis</name>
    <dbReference type="NCBI Taxonomy" id="588596"/>
    <lineage>
        <taxon>Eukaryota</taxon>
        <taxon>Fungi</taxon>
        <taxon>Fungi incertae sedis</taxon>
        <taxon>Mucoromycota</taxon>
        <taxon>Glomeromycotina</taxon>
        <taxon>Glomeromycetes</taxon>
        <taxon>Glomerales</taxon>
        <taxon>Glomeraceae</taxon>
        <taxon>Rhizophagus</taxon>
    </lineage>
</organism>
<evidence type="ECO:0000313" key="2">
    <source>
        <dbReference type="Proteomes" id="UP000232688"/>
    </source>
</evidence>
<gene>
    <name evidence="1" type="ORF">RhiirA1_484658</name>
</gene>
<reference evidence="1 2" key="2">
    <citation type="submission" date="2017-10" db="EMBL/GenBank/DDBJ databases">
        <title>Genome analyses suggest a sexual origin of heterokaryosis in a supposedly ancient asexual fungus.</title>
        <authorList>
            <person name="Corradi N."/>
            <person name="Sedzielewska K."/>
            <person name="Noel J."/>
            <person name="Charron P."/>
            <person name="Farinelli L."/>
            <person name="Marton T."/>
            <person name="Kruger M."/>
            <person name="Pelin A."/>
            <person name="Brachmann A."/>
            <person name="Corradi N."/>
        </authorList>
    </citation>
    <scope>NUCLEOTIDE SEQUENCE [LARGE SCALE GENOMIC DNA]</scope>
    <source>
        <strain evidence="1 2">A1</strain>
    </source>
</reference>
<reference evidence="1 2" key="1">
    <citation type="submission" date="2017-10" db="EMBL/GenBank/DDBJ databases">
        <title>Extensive intraspecific genome diversity in a model arbuscular mycorrhizal fungus.</title>
        <authorList>
            <person name="Chen E.C.H."/>
            <person name="Morin E."/>
            <person name="Baudet D."/>
            <person name="Noel J."/>
            <person name="Ndikumana S."/>
            <person name="Charron P."/>
            <person name="St-Onge C."/>
            <person name="Giorgi J."/>
            <person name="Grigoriev I.V."/>
            <person name="Roux C."/>
            <person name="Martin F.M."/>
            <person name="Corradi N."/>
        </authorList>
    </citation>
    <scope>NUCLEOTIDE SEQUENCE [LARGE SCALE GENOMIC DNA]</scope>
    <source>
        <strain evidence="1 2">A1</strain>
    </source>
</reference>
<dbReference type="EMBL" id="LLXH01008438">
    <property type="protein sequence ID" value="PKC51052.1"/>
    <property type="molecule type" value="Genomic_DNA"/>
</dbReference>
<evidence type="ECO:0000313" key="1">
    <source>
        <dbReference type="EMBL" id="PKC51052.1"/>
    </source>
</evidence>
<comment type="caution">
    <text evidence="1">The sequence shown here is derived from an EMBL/GenBank/DDBJ whole genome shotgun (WGS) entry which is preliminary data.</text>
</comment>
<dbReference type="AlphaFoldDB" id="A0A2I1FQK4"/>